<keyword evidence="5" id="KW-0235">DNA replication</keyword>
<dbReference type="AlphaFoldDB" id="A0A0P7YPW8"/>
<comment type="caution">
    <text evidence="11">The sequence shown here is derived from an EMBL/GenBank/DDBJ whole genome shotgun (WGS) entry which is preliminary data.</text>
</comment>
<comment type="catalytic activity">
    <reaction evidence="8">
        <text>DNA(n) + a 2'-deoxyribonucleoside 5'-triphosphate = DNA(n+1) + diphosphate</text>
        <dbReference type="Rhea" id="RHEA:22508"/>
        <dbReference type="Rhea" id="RHEA-COMP:17339"/>
        <dbReference type="Rhea" id="RHEA-COMP:17340"/>
        <dbReference type="ChEBI" id="CHEBI:33019"/>
        <dbReference type="ChEBI" id="CHEBI:61560"/>
        <dbReference type="ChEBI" id="CHEBI:173112"/>
        <dbReference type="EC" id="2.7.7.7"/>
    </reaction>
</comment>
<dbReference type="STRING" id="1666911.HLUCCA11_21335"/>
<evidence type="ECO:0000256" key="5">
    <source>
        <dbReference type="ARBA" id="ARBA00022705"/>
    </source>
</evidence>
<dbReference type="Gene3D" id="3.40.50.300">
    <property type="entry name" value="P-loop containing nucleotide triphosphate hydrolases"/>
    <property type="match status" value="1"/>
</dbReference>
<evidence type="ECO:0000256" key="8">
    <source>
        <dbReference type="ARBA" id="ARBA00049244"/>
    </source>
</evidence>
<dbReference type="SUPFAM" id="SSF48019">
    <property type="entry name" value="post-AAA+ oligomerization domain-like"/>
    <property type="match status" value="1"/>
</dbReference>
<dbReference type="SUPFAM" id="SSF52540">
    <property type="entry name" value="P-loop containing nucleoside triphosphate hydrolases"/>
    <property type="match status" value="1"/>
</dbReference>
<dbReference type="GO" id="GO:0003677">
    <property type="term" value="F:DNA binding"/>
    <property type="evidence" value="ECO:0007669"/>
    <property type="project" value="InterPro"/>
</dbReference>
<evidence type="ECO:0000256" key="6">
    <source>
        <dbReference type="ARBA" id="ARBA00022932"/>
    </source>
</evidence>
<protein>
    <recommendedName>
        <fullName evidence="2">DNA polymerase III subunit delta</fullName>
        <ecNumber evidence="1">2.7.7.7</ecNumber>
    </recommendedName>
</protein>
<dbReference type="Pfam" id="PF06144">
    <property type="entry name" value="DNA_pol3_delta"/>
    <property type="match status" value="1"/>
</dbReference>
<evidence type="ECO:0000256" key="2">
    <source>
        <dbReference type="ARBA" id="ARBA00017703"/>
    </source>
</evidence>
<dbReference type="InterPro" id="IPR048466">
    <property type="entry name" value="DNA_pol3_delta-like_C"/>
</dbReference>
<dbReference type="GO" id="GO:0009360">
    <property type="term" value="C:DNA polymerase III complex"/>
    <property type="evidence" value="ECO:0007669"/>
    <property type="project" value="InterPro"/>
</dbReference>
<keyword evidence="6" id="KW-0239">DNA-directed DNA polymerase</keyword>
<evidence type="ECO:0000256" key="3">
    <source>
        <dbReference type="ARBA" id="ARBA00022679"/>
    </source>
</evidence>
<sequence length="333" mass="37385">MPIYFFWGADEFCLKKAVMTLRDKSLHPDWVSFNYDRISSDLADGPMQALNQSVTPPFGMGKRFVWLADTTLGQRCPEDVMAEMVRTLPLVPESTVLLFTSANKPDGRLKSTKLLNQYAEVREFAPIAPWQTDQLIGQVKRVAQEMNLRLKPQSAELLAEAVGADTRRLYNEVEKLSLYWSNQGEDSRQAKTEPLPPEVVTRLVAVSTQTSFQLSEALIAGKTGQALSLVSDLLANNEPALRVVATLVGQFRRWLWVSLMEKEGERDSRAIAKAAEISNPKRVFILQKQIRGISPTQLNTAMALLLNLEYSLKRGAPEEITLQTKMIEISSLF</sequence>
<dbReference type="Pfam" id="PF21694">
    <property type="entry name" value="DNA_pol3_delta_C"/>
    <property type="match status" value="1"/>
</dbReference>
<organism evidence="11 12">
    <name type="scientific">Phormidesmis priestleyi Ana</name>
    <dbReference type="NCBI Taxonomy" id="1666911"/>
    <lineage>
        <taxon>Bacteria</taxon>
        <taxon>Bacillati</taxon>
        <taxon>Cyanobacteriota</taxon>
        <taxon>Cyanophyceae</taxon>
        <taxon>Leptolyngbyales</taxon>
        <taxon>Leptolyngbyaceae</taxon>
        <taxon>Phormidesmis</taxon>
    </lineage>
</organism>
<feature type="domain" description="DNA polymerase III delta subunit-like C-terminal" evidence="10">
    <location>
        <begin position="209"/>
        <end position="318"/>
    </location>
</feature>
<dbReference type="InterPro" id="IPR005790">
    <property type="entry name" value="DNA_polIII_delta"/>
</dbReference>
<accession>A0A0P7YPW8</accession>
<reference evidence="11 12" key="1">
    <citation type="submission" date="2015-09" db="EMBL/GenBank/DDBJ databases">
        <title>Identification and resolution of microdiversity through metagenomic sequencing of parallel consortia.</title>
        <authorList>
            <person name="Nelson W.C."/>
            <person name="Romine M.F."/>
            <person name="Lindemann S.R."/>
        </authorList>
    </citation>
    <scope>NUCLEOTIDE SEQUENCE [LARGE SCALE GENOMIC DNA]</scope>
    <source>
        <strain evidence="11">Ana</strain>
    </source>
</reference>
<evidence type="ECO:0000313" key="11">
    <source>
        <dbReference type="EMBL" id="KPQ32481.1"/>
    </source>
</evidence>
<dbReference type="NCBIfam" id="TIGR01128">
    <property type="entry name" value="holA"/>
    <property type="match status" value="1"/>
</dbReference>
<dbReference type="InterPro" id="IPR010372">
    <property type="entry name" value="DNA_pol3_delta_N"/>
</dbReference>
<dbReference type="Gene3D" id="1.10.8.60">
    <property type="match status" value="1"/>
</dbReference>
<dbReference type="InterPro" id="IPR027417">
    <property type="entry name" value="P-loop_NTPase"/>
</dbReference>
<evidence type="ECO:0000256" key="7">
    <source>
        <dbReference type="ARBA" id="ARBA00034754"/>
    </source>
</evidence>
<dbReference type="Gene3D" id="1.20.272.10">
    <property type="match status" value="1"/>
</dbReference>
<dbReference type="PANTHER" id="PTHR34388:SF1">
    <property type="entry name" value="DNA POLYMERASE III SUBUNIT DELTA"/>
    <property type="match status" value="1"/>
</dbReference>
<keyword evidence="4" id="KW-0548">Nucleotidyltransferase</keyword>
<evidence type="ECO:0000313" key="12">
    <source>
        <dbReference type="Proteomes" id="UP000050465"/>
    </source>
</evidence>
<keyword evidence="3" id="KW-0808">Transferase</keyword>
<evidence type="ECO:0000259" key="10">
    <source>
        <dbReference type="Pfam" id="PF21694"/>
    </source>
</evidence>
<name>A0A0P7YPW8_9CYAN</name>
<proteinExistence type="inferred from homology"/>
<evidence type="ECO:0000256" key="1">
    <source>
        <dbReference type="ARBA" id="ARBA00012417"/>
    </source>
</evidence>
<evidence type="ECO:0000259" key="9">
    <source>
        <dbReference type="Pfam" id="PF06144"/>
    </source>
</evidence>
<gene>
    <name evidence="11" type="primary">holA</name>
    <name evidence="11" type="ORF">HLUCCA11_21335</name>
</gene>
<dbReference type="PANTHER" id="PTHR34388">
    <property type="entry name" value="DNA POLYMERASE III SUBUNIT DELTA"/>
    <property type="match status" value="1"/>
</dbReference>
<feature type="domain" description="DNA polymerase III delta N-terminal" evidence="9">
    <location>
        <begin position="4"/>
        <end position="122"/>
    </location>
</feature>
<dbReference type="PATRIC" id="fig|1666911.3.peg.3398"/>
<dbReference type="GO" id="GO:0003887">
    <property type="term" value="F:DNA-directed DNA polymerase activity"/>
    <property type="evidence" value="ECO:0007669"/>
    <property type="project" value="UniProtKB-KW"/>
</dbReference>
<comment type="similarity">
    <text evidence="7">Belongs to the DNA polymerase HolA subunit family.</text>
</comment>
<dbReference type="Proteomes" id="UP000050465">
    <property type="component" value="Unassembled WGS sequence"/>
</dbReference>
<dbReference type="EC" id="2.7.7.7" evidence="1"/>
<dbReference type="GO" id="GO:0006261">
    <property type="term" value="P:DNA-templated DNA replication"/>
    <property type="evidence" value="ECO:0007669"/>
    <property type="project" value="TreeGrafter"/>
</dbReference>
<evidence type="ECO:0000256" key="4">
    <source>
        <dbReference type="ARBA" id="ARBA00022695"/>
    </source>
</evidence>
<dbReference type="EMBL" id="LJZR01000055">
    <property type="protein sequence ID" value="KPQ32481.1"/>
    <property type="molecule type" value="Genomic_DNA"/>
</dbReference>
<dbReference type="InterPro" id="IPR008921">
    <property type="entry name" value="DNA_pol3_clamp-load_cplx_C"/>
</dbReference>